<gene>
    <name evidence="6" type="ORF">SAMN04488079_101151</name>
</gene>
<dbReference type="RefSeq" id="WP_091711277.1">
    <property type="nucleotide sequence ID" value="NZ_FOSH01000001.1"/>
</dbReference>
<dbReference type="Pfam" id="PF00015">
    <property type="entry name" value="MCPsignal"/>
    <property type="match status" value="1"/>
</dbReference>
<dbReference type="AlphaFoldDB" id="A0A1I3U117"/>
<dbReference type="InterPro" id="IPR000014">
    <property type="entry name" value="PAS"/>
</dbReference>
<dbReference type="PRINTS" id="PR00260">
    <property type="entry name" value="CHEMTRNSDUCR"/>
</dbReference>
<dbReference type="GO" id="GO:0006935">
    <property type="term" value="P:chemotaxis"/>
    <property type="evidence" value="ECO:0007669"/>
    <property type="project" value="InterPro"/>
</dbReference>
<dbReference type="EMBL" id="FOSH01000001">
    <property type="protein sequence ID" value="SFJ77234.1"/>
    <property type="molecule type" value="Genomic_DNA"/>
</dbReference>
<dbReference type="PROSITE" id="PS50111">
    <property type="entry name" value="CHEMOTAXIS_TRANSDUC_2"/>
    <property type="match status" value="1"/>
</dbReference>
<evidence type="ECO:0000313" key="6">
    <source>
        <dbReference type="EMBL" id="SFJ77234.1"/>
    </source>
</evidence>
<dbReference type="SUPFAM" id="SSF55785">
    <property type="entry name" value="PYP-like sensor domain (PAS domain)"/>
    <property type="match status" value="2"/>
</dbReference>
<dbReference type="NCBIfam" id="TIGR00229">
    <property type="entry name" value="sensory_box"/>
    <property type="match status" value="2"/>
</dbReference>
<dbReference type="PROSITE" id="PS50112">
    <property type="entry name" value="PAS"/>
    <property type="match status" value="2"/>
</dbReference>
<dbReference type="PROSITE" id="PS50113">
    <property type="entry name" value="PAC"/>
    <property type="match status" value="2"/>
</dbReference>
<feature type="domain" description="PAC" evidence="5">
    <location>
        <begin position="92"/>
        <end position="146"/>
    </location>
</feature>
<dbReference type="Gene3D" id="3.30.450.20">
    <property type="entry name" value="PAS domain"/>
    <property type="match status" value="2"/>
</dbReference>
<feature type="domain" description="PAS" evidence="4">
    <location>
        <begin position="143"/>
        <end position="187"/>
    </location>
</feature>
<feature type="domain" description="Methyl-accepting transducer" evidence="3">
    <location>
        <begin position="253"/>
        <end position="438"/>
    </location>
</feature>
<dbReference type="InterPro" id="IPR013655">
    <property type="entry name" value="PAS_fold_3"/>
</dbReference>
<dbReference type="PANTHER" id="PTHR24422:SF10">
    <property type="entry name" value="CHEMOTAXIS PROTEIN METHYLTRANSFERASE 2"/>
    <property type="match status" value="1"/>
</dbReference>
<organism evidence="6 7">
    <name type="scientific">Methylophaga sulfidovorans</name>
    <dbReference type="NCBI Taxonomy" id="45496"/>
    <lineage>
        <taxon>Bacteria</taxon>
        <taxon>Pseudomonadati</taxon>
        <taxon>Pseudomonadota</taxon>
        <taxon>Gammaproteobacteria</taxon>
        <taxon>Thiotrichales</taxon>
        <taxon>Piscirickettsiaceae</taxon>
        <taxon>Methylophaga</taxon>
    </lineage>
</organism>
<accession>A0A1I3U117</accession>
<dbReference type="Pfam" id="PF13426">
    <property type="entry name" value="PAS_9"/>
    <property type="match status" value="1"/>
</dbReference>
<feature type="domain" description="PAS" evidence="4">
    <location>
        <begin position="15"/>
        <end position="65"/>
    </location>
</feature>
<protein>
    <submittedName>
        <fullName evidence="6">Methyl-accepting chemotaxis sensory transducer with Pas/Pac sensor</fullName>
    </submittedName>
</protein>
<dbReference type="GO" id="GO:0016020">
    <property type="term" value="C:membrane"/>
    <property type="evidence" value="ECO:0007669"/>
    <property type="project" value="InterPro"/>
</dbReference>
<evidence type="ECO:0000259" key="5">
    <source>
        <dbReference type="PROSITE" id="PS50113"/>
    </source>
</evidence>
<dbReference type="Proteomes" id="UP000198924">
    <property type="component" value="Unassembled WGS sequence"/>
</dbReference>
<keyword evidence="1 2" id="KW-0807">Transducer</keyword>
<dbReference type="InterPro" id="IPR050903">
    <property type="entry name" value="Bact_Chemotaxis_MeTrfase"/>
</dbReference>
<dbReference type="SUPFAM" id="SSF58104">
    <property type="entry name" value="Methyl-accepting chemotaxis protein (MCP) signaling domain"/>
    <property type="match status" value="1"/>
</dbReference>
<dbReference type="InterPro" id="IPR004090">
    <property type="entry name" value="Chemotax_Me-accpt_rcpt"/>
</dbReference>
<dbReference type="InterPro" id="IPR004089">
    <property type="entry name" value="MCPsignal_dom"/>
</dbReference>
<evidence type="ECO:0000256" key="2">
    <source>
        <dbReference type="PROSITE-ProRule" id="PRU00284"/>
    </source>
</evidence>
<dbReference type="InterPro" id="IPR001610">
    <property type="entry name" value="PAC"/>
</dbReference>
<dbReference type="OrthoDB" id="6433966at2"/>
<keyword evidence="7" id="KW-1185">Reference proteome</keyword>
<dbReference type="SMART" id="SM00283">
    <property type="entry name" value="MA"/>
    <property type="match status" value="1"/>
</dbReference>
<evidence type="ECO:0000259" key="3">
    <source>
        <dbReference type="PROSITE" id="PS50111"/>
    </source>
</evidence>
<evidence type="ECO:0000256" key="1">
    <source>
        <dbReference type="ARBA" id="ARBA00023224"/>
    </source>
</evidence>
<dbReference type="SMART" id="SM00091">
    <property type="entry name" value="PAS"/>
    <property type="match status" value="2"/>
</dbReference>
<dbReference type="CDD" id="cd00130">
    <property type="entry name" value="PAS"/>
    <property type="match status" value="2"/>
</dbReference>
<evidence type="ECO:0000313" key="7">
    <source>
        <dbReference type="Proteomes" id="UP000198924"/>
    </source>
</evidence>
<dbReference type="Pfam" id="PF08447">
    <property type="entry name" value="PAS_3"/>
    <property type="match status" value="1"/>
</dbReference>
<reference evidence="7" key="1">
    <citation type="submission" date="2016-10" db="EMBL/GenBank/DDBJ databases">
        <authorList>
            <person name="Varghese N."/>
            <person name="Submissions S."/>
        </authorList>
    </citation>
    <scope>NUCLEOTIDE SEQUENCE [LARGE SCALE GENOMIC DNA]</scope>
    <source>
        <strain evidence="7">DSM 11578</strain>
    </source>
</reference>
<proteinExistence type="predicted"/>
<dbReference type="STRING" id="45496.SAMN04488079_101151"/>
<name>A0A1I3U117_9GAMM</name>
<feature type="domain" description="PAC" evidence="5">
    <location>
        <begin position="216"/>
        <end position="268"/>
    </location>
</feature>
<dbReference type="Gene3D" id="1.10.287.950">
    <property type="entry name" value="Methyl-accepting chemotaxis protein"/>
    <property type="match status" value="1"/>
</dbReference>
<evidence type="ECO:0000259" key="4">
    <source>
        <dbReference type="PROSITE" id="PS50112"/>
    </source>
</evidence>
<dbReference type="SMART" id="SM00086">
    <property type="entry name" value="PAC"/>
    <property type="match status" value="2"/>
</dbReference>
<dbReference type="InterPro" id="IPR035965">
    <property type="entry name" value="PAS-like_dom_sf"/>
</dbReference>
<dbReference type="InterPro" id="IPR000700">
    <property type="entry name" value="PAS-assoc_C"/>
</dbReference>
<dbReference type="PANTHER" id="PTHR24422">
    <property type="entry name" value="CHEMOTAXIS PROTEIN METHYLTRANSFERASE"/>
    <property type="match status" value="1"/>
</dbReference>
<dbReference type="GO" id="GO:0007165">
    <property type="term" value="P:signal transduction"/>
    <property type="evidence" value="ECO:0007669"/>
    <property type="project" value="UniProtKB-KW"/>
</dbReference>
<sequence length="438" mass="48884">MFGKTKQLLAEKAALEKELQPLLEVYTAMQSSLSIIEFTPDGVITKINGNFSHVTGYSASELIGKRHQVLCDDAEVSSARYKDFWKNLNNGEYFSGEVLRKHKNGNDLWLEANYFPVKNTDNKVIKVIKIANDVTERVKHSRSNESLLSAINRSMAVIEFDMKGHVTHANQNFLNLMGYTLDEIKGQPHRIFCESDYVKSPEYAKFWEQLNDGRFIADNFKRINKYQSPVWLEATYNPVFDADGKPYKVIKFATDITEKVRRSKEEKTAANTAYTVSLETEKLSSEGEDIIFKTIDKLQHLKEQFSHSSIELEQLGTETAQISFIVKTISDITEQTNLLALNAAIEAARAGDSGRGFAVVADEVRSLATRTSQSIAEIATMINKIQSKSDSVIKSMSGSMSGVESGVELANTAGNTISQIRSGAQKVVEVVENLSNLH</sequence>
<dbReference type="GO" id="GO:0004888">
    <property type="term" value="F:transmembrane signaling receptor activity"/>
    <property type="evidence" value="ECO:0007669"/>
    <property type="project" value="InterPro"/>
</dbReference>